<dbReference type="Gene3D" id="1.10.10.10">
    <property type="entry name" value="Winged helix-like DNA-binding domain superfamily/Winged helix DNA-binding domain"/>
    <property type="match status" value="1"/>
</dbReference>
<keyword evidence="5" id="KW-0547">Nucleotide-binding</keyword>
<dbReference type="Pfam" id="PF00271">
    <property type="entry name" value="Helicase_C"/>
    <property type="match status" value="1"/>
</dbReference>
<protein>
    <recommendedName>
        <fullName evidence="16">DNA helicase RecQ</fullName>
        <ecNumber evidence="16">5.6.2.4</ecNumber>
    </recommendedName>
</protein>
<name>A0ABM8AD47_9DEIO</name>
<dbReference type="CDD" id="cd17920">
    <property type="entry name" value="DEXHc_RecQ"/>
    <property type="match status" value="1"/>
</dbReference>
<dbReference type="PROSITE" id="PS50967">
    <property type="entry name" value="HRDC"/>
    <property type="match status" value="2"/>
</dbReference>
<evidence type="ECO:0000256" key="1">
    <source>
        <dbReference type="ARBA" id="ARBA00001946"/>
    </source>
</evidence>
<evidence type="ECO:0000256" key="16">
    <source>
        <dbReference type="NCBIfam" id="TIGR01389"/>
    </source>
</evidence>
<dbReference type="EMBL" id="AP026560">
    <property type="protein sequence ID" value="BDP41707.1"/>
    <property type="molecule type" value="Genomic_DNA"/>
</dbReference>
<feature type="compositionally biased region" description="Polar residues" evidence="17">
    <location>
        <begin position="615"/>
        <end position="630"/>
    </location>
</feature>
<dbReference type="PROSITE" id="PS51192">
    <property type="entry name" value="HELICASE_ATP_BIND_1"/>
    <property type="match status" value="1"/>
</dbReference>
<dbReference type="Pfam" id="PF00270">
    <property type="entry name" value="DEAD"/>
    <property type="match status" value="1"/>
</dbReference>
<feature type="domain" description="Helicase C-terminal" evidence="20">
    <location>
        <begin position="227"/>
        <end position="377"/>
    </location>
</feature>
<evidence type="ECO:0000256" key="12">
    <source>
        <dbReference type="ARBA" id="ARBA00023172"/>
    </source>
</evidence>
<dbReference type="SUPFAM" id="SSF47819">
    <property type="entry name" value="HRDC-like"/>
    <property type="match status" value="2"/>
</dbReference>
<dbReference type="CDD" id="cd18794">
    <property type="entry name" value="SF2_C_RecQ"/>
    <property type="match status" value="1"/>
</dbReference>
<dbReference type="InterPro" id="IPR011545">
    <property type="entry name" value="DEAD/DEAH_box_helicase_dom"/>
</dbReference>
<dbReference type="InterPro" id="IPR001650">
    <property type="entry name" value="Helicase_C-like"/>
</dbReference>
<evidence type="ECO:0000313" key="21">
    <source>
        <dbReference type="EMBL" id="BDP41707.1"/>
    </source>
</evidence>
<evidence type="ECO:0000256" key="15">
    <source>
        <dbReference type="ARBA" id="ARBA00034617"/>
    </source>
</evidence>
<dbReference type="PROSITE" id="PS51194">
    <property type="entry name" value="HELICASE_CTER"/>
    <property type="match status" value="1"/>
</dbReference>
<evidence type="ECO:0000259" key="19">
    <source>
        <dbReference type="PROSITE" id="PS51192"/>
    </source>
</evidence>
<sequence>MTAAPASSNSTATDQRALTVLKSVWGYDAFRGVQADIVRTVSEGGNALVLMPTGGGKSLCYQVPSLLRPGVGIVVSPLIALMKDQVDALRQVGVRAAFLNSTLQAEGVREVEAALVAGDLDLLYVAPERLLLDRTLDLLARSPVALFAIDEAHCVSQWGHDFRPEYGQLGVLPQRFPHLPRVALTATADERTREDILRVLGLHGAPQFVSSFDRPNIQYRVANKEGPKTQLLDFIQAEHTGDAGIVYCLSRKSVEETAKWLQAQGVDALPYHAGLSPRERNLAQDRFLNEEGMVVVATVAFGMGIDKPNVRFVAHLDLPKSMEGYYQETGRAGRDGLPSTAWMVYGLTDVVNVKRMLDQSLAPPEVKRVEAAKLDALLTYCEAATCRRQVLLSYFGETLEAPCGNCDVCLQPPRVRDATREAQMALSAAVRTGNRFGAAHLTDVLLGRETDKVRAMGHHALPTFGVGREHDEKTWRGLLRQLVSLGYLTAGEHHGLSSTPKARALLRGEATLMLREETLVPKPARRERDRSARKGGAPVDAQDRPLFEALRQWRLTKAREQGVPPYVIFADSTLKTIAELRPGSLNTLGSVSGVGARKLEAYGAEVLEVVRGQVGSRQPSVVSRQPTSAERGTADNVAVLGLLRGGGQVSPSPRTATPEREVRPTALFSPGVTDEPHAATRPQPEPRPAPLPAPTPQATSDTPPAPPNPEVAGTLRELRRELSRETGHSAFVIFPNATLEALAVRQPRTLAELRGVPGLGEKRIEAYGERIVDAVLTALDG</sequence>
<dbReference type="SMART" id="SM00490">
    <property type="entry name" value="HELICc"/>
    <property type="match status" value="1"/>
</dbReference>
<feature type="region of interest" description="Disordered" evidence="17">
    <location>
        <begin position="521"/>
        <end position="540"/>
    </location>
</feature>
<dbReference type="NCBIfam" id="TIGR01389">
    <property type="entry name" value="recQ"/>
    <property type="match status" value="1"/>
</dbReference>
<evidence type="ECO:0000256" key="17">
    <source>
        <dbReference type="SAM" id="MobiDB-lite"/>
    </source>
</evidence>
<dbReference type="Gene3D" id="1.10.150.80">
    <property type="entry name" value="HRDC domain"/>
    <property type="match status" value="2"/>
</dbReference>
<keyword evidence="22" id="KW-1185">Reference proteome</keyword>
<dbReference type="PANTHER" id="PTHR13710">
    <property type="entry name" value="DNA HELICASE RECQ FAMILY MEMBER"/>
    <property type="match status" value="1"/>
</dbReference>
<dbReference type="InterPro" id="IPR036388">
    <property type="entry name" value="WH-like_DNA-bd_sf"/>
</dbReference>
<organism evidence="21 22">
    <name type="scientific">Deinococcus aetherius</name>
    <dbReference type="NCBI Taxonomy" id="200252"/>
    <lineage>
        <taxon>Bacteria</taxon>
        <taxon>Thermotogati</taxon>
        <taxon>Deinococcota</taxon>
        <taxon>Deinococci</taxon>
        <taxon>Deinococcales</taxon>
        <taxon>Deinococcaceae</taxon>
        <taxon>Deinococcus</taxon>
    </lineage>
</organism>
<dbReference type="Pfam" id="PF00570">
    <property type="entry name" value="HRDC"/>
    <property type="match status" value="2"/>
</dbReference>
<proteinExistence type="inferred from homology"/>
<feature type="domain" description="Helicase ATP-binding" evidence="19">
    <location>
        <begin position="38"/>
        <end position="206"/>
    </location>
</feature>
<dbReference type="SMART" id="SM00341">
    <property type="entry name" value="HRDC"/>
    <property type="match status" value="2"/>
</dbReference>
<dbReference type="InterPro" id="IPR004589">
    <property type="entry name" value="DNA_helicase_ATP-dep_RecQ"/>
</dbReference>
<evidence type="ECO:0000256" key="2">
    <source>
        <dbReference type="ARBA" id="ARBA00001947"/>
    </source>
</evidence>
<evidence type="ECO:0000256" key="13">
    <source>
        <dbReference type="ARBA" id="ARBA00023204"/>
    </source>
</evidence>
<dbReference type="Proteomes" id="UP001064971">
    <property type="component" value="Chromosome"/>
</dbReference>
<keyword evidence="10" id="KW-0067">ATP-binding</keyword>
<dbReference type="InterPro" id="IPR044876">
    <property type="entry name" value="HRDC_dom_sf"/>
</dbReference>
<keyword evidence="4" id="KW-0479">Metal-binding</keyword>
<gene>
    <name evidence="21" type="ORF">DAETH_16760</name>
</gene>
<dbReference type="GO" id="GO:0004386">
    <property type="term" value="F:helicase activity"/>
    <property type="evidence" value="ECO:0007669"/>
    <property type="project" value="UniProtKB-KW"/>
</dbReference>
<comment type="catalytic activity">
    <reaction evidence="15">
        <text>Couples ATP hydrolysis with the unwinding of duplex DNA by translocating in the 3'-5' direction.</text>
        <dbReference type="EC" id="5.6.2.4"/>
    </reaction>
</comment>
<dbReference type="InterPro" id="IPR018982">
    <property type="entry name" value="RQC_domain"/>
</dbReference>
<evidence type="ECO:0000256" key="3">
    <source>
        <dbReference type="ARBA" id="ARBA00005446"/>
    </source>
</evidence>
<dbReference type="RefSeq" id="WP_264774440.1">
    <property type="nucleotide sequence ID" value="NZ_AP026560.1"/>
</dbReference>
<feature type="compositionally biased region" description="Pro residues" evidence="17">
    <location>
        <begin position="683"/>
        <end position="695"/>
    </location>
</feature>
<dbReference type="InterPro" id="IPR006293">
    <property type="entry name" value="DNA_helicase_ATP-dep_RecQ_bac"/>
</dbReference>
<comment type="cofactor">
    <cofactor evidence="2">
        <name>Zn(2+)</name>
        <dbReference type="ChEBI" id="CHEBI:29105"/>
    </cofactor>
</comment>
<evidence type="ECO:0000259" key="20">
    <source>
        <dbReference type="PROSITE" id="PS51194"/>
    </source>
</evidence>
<reference evidence="21" key="1">
    <citation type="submission" date="2022-07" db="EMBL/GenBank/DDBJ databases">
        <title>Complete Genome Sequence of the Radioresistant Bacterium Deinococcus aetherius ST0316, Isolated from the Air Dust collected in Lower Stratosphere above Japan.</title>
        <authorList>
            <person name="Satoh K."/>
            <person name="Hagiwara K."/>
            <person name="Katsumata K."/>
            <person name="Kubo A."/>
            <person name="Yokobori S."/>
            <person name="Yamagishi A."/>
            <person name="Oono Y."/>
            <person name="Narumi I."/>
        </authorList>
    </citation>
    <scope>NUCLEOTIDE SEQUENCE</scope>
    <source>
        <strain evidence="21">ST0316</strain>
    </source>
</reference>
<evidence type="ECO:0000313" key="22">
    <source>
        <dbReference type="Proteomes" id="UP001064971"/>
    </source>
</evidence>
<feature type="domain" description="HRDC" evidence="18">
    <location>
        <begin position="540"/>
        <end position="620"/>
    </location>
</feature>
<dbReference type="EC" id="5.6.2.4" evidence="16"/>
<keyword evidence="12" id="KW-0233">DNA recombination</keyword>
<evidence type="ECO:0000256" key="7">
    <source>
        <dbReference type="ARBA" id="ARBA00022801"/>
    </source>
</evidence>
<keyword evidence="11" id="KW-0238">DNA-binding</keyword>
<dbReference type="InterPro" id="IPR002121">
    <property type="entry name" value="HRDC_dom"/>
</dbReference>
<accession>A0ABM8AD47</accession>
<evidence type="ECO:0000256" key="11">
    <source>
        <dbReference type="ARBA" id="ARBA00023125"/>
    </source>
</evidence>
<keyword evidence="14" id="KW-0413">Isomerase</keyword>
<dbReference type="SUPFAM" id="SSF52540">
    <property type="entry name" value="P-loop containing nucleoside triphosphate hydrolases"/>
    <property type="match status" value="2"/>
</dbReference>
<keyword evidence="8 21" id="KW-0347">Helicase</keyword>
<feature type="domain" description="HRDC" evidence="18">
    <location>
        <begin position="705"/>
        <end position="781"/>
    </location>
</feature>
<evidence type="ECO:0000259" key="18">
    <source>
        <dbReference type="PROSITE" id="PS50967"/>
    </source>
</evidence>
<feature type="region of interest" description="Disordered" evidence="17">
    <location>
        <begin position="614"/>
        <end position="711"/>
    </location>
</feature>
<dbReference type="InterPro" id="IPR032284">
    <property type="entry name" value="RecQ_Zn-bd"/>
</dbReference>
<dbReference type="Pfam" id="PF09382">
    <property type="entry name" value="RQC"/>
    <property type="match status" value="1"/>
</dbReference>
<evidence type="ECO:0000256" key="10">
    <source>
        <dbReference type="ARBA" id="ARBA00022840"/>
    </source>
</evidence>
<evidence type="ECO:0000256" key="9">
    <source>
        <dbReference type="ARBA" id="ARBA00022833"/>
    </source>
</evidence>
<dbReference type="InterPro" id="IPR027417">
    <property type="entry name" value="P-loop_NTPase"/>
</dbReference>
<dbReference type="SMART" id="SM00956">
    <property type="entry name" value="RQC"/>
    <property type="match status" value="1"/>
</dbReference>
<feature type="compositionally biased region" description="Basic and acidic residues" evidence="17">
    <location>
        <begin position="521"/>
        <end position="532"/>
    </location>
</feature>
<keyword evidence="13" id="KW-0234">DNA repair</keyword>
<keyword evidence="7" id="KW-0378">Hydrolase</keyword>
<evidence type="ECO:0000256" key="5">
    <source>
        <dbReference type="ARBA" id="ARBA00022741"/>
    </source>
</evidence>
<keyword evidence="6" id="KW-0227">DNA damage</keyword>
<evidence type="ECO:0000256" key="14">
    <source>
        <dbReference type="ARBA" id="ARBA00023235"/>
    </source>
</evidence>
<dbReference type="InterPro" id="IPR014001">
    <property type="entry name" value="Helicase_ATP-bd"/>
</dbReference>
<dbReference type="NCBIfam" id="TIGR00614">
    <property type="entry name" value="recQ_fam"/>
    <property type="match status" value="1"/>
</dbReference>
<keyword evidence="9" id="KW-0862">Zinc</keyword>
<comment type="cofactor">
    <cofactor evidence="1">
        <name>Mg(2+)</name>
        <dbReference type="ChEBI" id="CHEBI:18420"/>
    </cofactor>
</comment>
<dbReference type="SMART" id="SM00487">
    <property type="entry name" value="DEXDc"/>
    <property type="match status" value="1"/>
</dbReference>
<evidence type="ECO:0000256" key="4">
    <source>
        <dbReference type="ARBA" id="ARBA00022723"/>
    </source>
</evidence>
<comment type="similarity">
    <text evidence="3">Belongs to the helicase family. RecQ subfamily.</text>
</comment>
<dbReference type="Gene3D" id="3.40.50.300">
    <property type="entry name" value="P-loop containing nucleotide triphosphate hydrolases"/>
    <property type="match status" value="2"/>
</dbReference>
<dbReference type="Pfam" id="PF16124">
    <property type="entry name" value="RecQ_Zn_bind"/>
    <property type="match status" value="1"/>
</dbReference>
<evidence type="ECO:0000256" key="8">
    <source>
        <dbReference type="ARBA" id="ARBA00022806"/>
    </source>
</evidence>
<dbReference type="InterPro" id="IPR010997">
    <property type="entry name" value="HRDC-like_sf"/>
</dbReference>
<dbReference type="PANTHER" id="PTHR13710:SF105">
    <property type="entry name" value="ATP-DEPENDENT DNA HELICASE Q1"/>
    <property type="match status" value="1"/>
</dbReference>
<evidence type="ECO:0000256" key="6">
    <source>
        <dbReference type="ARBA" id="ARBA00022763"/>
    </source>
</evidence>